<evidence type="ECO:0000313" key="3">
    <source>
        <dbReference type="Proteomes" id="UP000757890"/>
    </source>
</evidence>
<accession>A0A930B6W0</accession>
<organism evidence="2 3">
    <name type="scientific">Dialister invisus</name>
    <dbReference type="NCBI Taxonomy" id="218538"/>
    <lineage>
        <taxon>Bacteria</taxon>
        <taxon>Bacillati</taxon>
        <taxon>Bacillota</taxon>
        <taxon>Negativicutes</taxon>
        <taxon>Veillonellales</taxon>
        <taxon>Veillonellaceae</taxon>
        <taxon>Dialister</taxon>
    </lineage>
</organism>
<dbReference type="InterPro" id="IPR000257">
    <property type="entry name" value="Uroporphyrinogen_deCOase"/>
</dbReference>
<dbReference type="AlphaFoldDB" id="A0A930B6W0"/>
<dbReference type="Pfam" id="PF01208">
    <property type="entry name" value="URO-D"/>
    <property type="match status" value="1"/>
</dbReference>
<evidence type="ECO:0000313" key="2">
    <source>
        <dbReference type="EMBL" id="MBF1128677.1"/>
    </source>
</evidence>
<feature type="domain" description="Uroporphyrinogen decarboxylase (URO-D)" evidence="1">
    <location>
        <begin position="3"/>
        <end position="333"/>
    </location>
</feature>
<dbReference type="SUPFAM" id="SSF51726">
    <property type="entry name" value="UROD/MetE-like"/>
    <property type="match status" value="1"/>
</dbReference>
<dbReference type="EMBL" id="JABZMK010000001">
    <property type="protein sequence ID" value="MBF1128677.1"/>
    <property type="molecule type" value="Genomic_DNA"/>
</dbReference>
<dbReference type="Gene3D" id="3.20.20.210">
    <property type="match status" value="1"/>
</dbReference>
<dbReference type="PANTHER" id="PTHR47099">
    <property type="entry name" value="METHYLCOBAMIDE:COM METHYLTRANSFERASE MTBA"/>
    <property type="match status" value="1"/>
</dbReference>
<proteinExistence type="predicted"/>
<dbReference type="GO" id="GO:0004853">
    <property type="term" value="F:uroporphyrinogen decarboxylase activity"/>
    <property type="evidence" value="ECO:0007669"/>
    <property type="project" value="InterPro"/>
</dbReference>
<dbReference type="GO" id="GO:0006779">
    <property type="term" value="P:porphyrin-containing compound biosynthetic process"/>
    <property type="evidence" value="ECO:0007669"/>
    <property type="project" value="InterPro"/>
</dbReference>
<dbReference type="InterPro" id="IPR038071">
    <property type="entry name" value="UROD/MetE-like_sf"/>
</dbReference>
<protein>
    <submittedName>
        <fullName evidence="2">Uroporphyrinogen decarboxylase</fullName>
    </submittedName>
</protein>
<gene>
    <name evidence="2" type="ORF">HXL70_01305</name>
</gene>
<name>A0A930B6W0_9FIRM</name>
<sequence>MTREERIRAAIAGRETDRVPVAAWMHLSEHDQDPISLAEAEVELTEKYDFDYIKMMPFGLYSTQDFGNQVKIYCDPYKEPIVQKFAIDSPAGYDSIRAISALQGTYGKQVEFARELAKRRIEGTPIIQTIFSPFSTLKKLAGDRLLTDMKEYPRSVHHALAAITATTLDFVGYNIDAGVDGFFFATQNAVKTMMTEEEFNEFGVFYDLAVINSYAKKTWFNPVHMHGEDVYFEKLKDYPVNCLNWHDRHTWPSLKEARRLTDKCLMAGIRSAPYFVNGVLQYDDIILDGTPAEIAEHVKDAISQVDGKGLILAPGCVVNPKASAENLMALRKATEL</sequence>
<reference evidence="2" key="1">
    <citation type="submission" date="2020-04" db="EMBL/GenBank/DDBJ databases">
        <title>Deep metagenomics examines the oral microbiome during advanced dental caries in children, revealing novel taxa and co-occurrences with host molecules.</title>
        <authorList>
            <person name="Baker J.L."/>
            <person name="Morton J.T."/>
            <person name="Dinis M."/>
            <person name="Alvarez R."/>
            <person name="Tran N.C."/>
            <person name="Knight R."/>
            <person name="Edlund A."/>
        </authorList>
    </citation>
    <scope>NUCLEOTIDE SEQUENCE</scope>
    <source>
        <strain evidence="2">JCVI_32_bin.14</strain>
    </source>
</reference>
<dbReference type="Proteomes" id="UP000757890">
    <property type="component" value="Unassembled WGS sequence"/>
</dbReference>
<comment type="caution">
    <text evidence="2">The sequence shown here is derived from an EMBL/GenBank/DDBJ whole genome shotgun (WGS) entry which is preliminary data.</text>
</comment>
<dbReference type="PANTHER" id="PTHR47099:SF1">
    <property type="entry name" value="METHYLCOBAMIDE:COM METHYLTRANSFERASE MTBA"/>
    <property type="match status" value="1"/>
</dbReference>
<dbReference type="InterPro" id="IPR052024">
    <property type="entry name" value="Methanogen_methyltrans"/>
</dbReference>
<evidence type="ECO:0000259" key="1">
    <source>
        <dbReference type="Pfam" id="PF01208"/>
    </source>
</evidence>